<name>A0A194VRM1_CYTMA</name>
<keyword evidence="2" id="KW-1185">Reference proteome</keyword>
<dbReference type="OrthoDB" id="10356377at2759"/>
<evidence type="ECO:0000313" key="1">
    <source>
        <dbReference type="EMBL" id="KUI66460.1"/>
    </source>
</evidence>
<dbReference type="EMBL" id="CM003099">
    <property type="protein sequence ID" value="KUI66460.1"/>
    <property type="molecule type" value="Genomic_DNA"/>
</dbReference>
<accession>A0A194VRM1</accession>
<protein>
    <submittedName>
        <fullName evidence="1">Uncharacterized protein</fullName>
    </submittedName>
</protein>
<sequence length="145" mass="16262">MCKWEANLYRCEHFTVRIIEPCAHGAGHPSCLGVERLFLVLRKHEHPNGYRGGVFDWCPQKCERLIESERQDEVVARSQALGSGESDMEMFDKMCFLASHGEEVKENDYTSGDGEGMSFGDFVVAFTAGTFGWDRHLSPGLVGLD</sequence>
<evidence type="ECO:0000313" key="2">
    <source>
        <dbReference type="Proteomes" id="UP000078559"/>
    </source>
</evidence>
<gene>
    <name evidence="1" type="ORF">VM1G_02502</name>
</gene>
<dbReference type="AlphaFoldDB" id="A0A194VRM1"/>
<organism evidence="1 2">
    <name type="scientific">Cytospora mali</name>
    <name type="common">Apple Valsa canker fungus</name>
    <name type="synonym">Valsa mali</name>
    <dbReference type="NCBI Taxonomy" id="578113"/>
    <lineage>
        <taxon>Eukaryota</taxon>
        <taxon>Fungi</taxon>
        <taxon>Dikarya</taxon>
        <taxon>Ascomycota</taxon>
        <taxon>Pezizomycotina</taxon>
        <taxon>Sordariomycetes</taxon>
        <taxon>Sordariomycetidae</taxon>
        <taxon>Diaporthales</taxon>
        <taxon>Cytosporaceae</taxon>
        <taxon>Cytospora</taxon>
    </lineage>
</organism>
<proteinExistence type="predicted"/>
<reference evidence="1" key="1">
    <citation type="submission" date="2014-12" db="EMBL/GenBank/DDBJ databases">
        <title>Genome Sequence of Valsa Canker Pathogens Uncovers a Specific Adaption of Colonization on Woody Bark.</title>
        <authorList>
            <person name="Yin Z."/>
            <person name="Liu H."/>
            <person name="Gao X."/>
            <person name="Li Z."/>
            <person name="Song N."/>
            <person name="Ke X."/>
            <person name="Dai Q."/>
            <person name="Wu Y."/>
            <person name="Sun Y."/>
            <person name="Xu J.-R."/>
            <person name="Kang Z.K."/>
            <person name="Wang L."/>
            <person name="Huang L."/>
        </authorList>
    </citation>
    <scope>NUCLEOTIDE SEQUENCE [LARGE SCALE GENOMIC DNA]</scope>
    <source>
        <strain evidence="1">03-8</strain>
    </source>
</reference>
<dbReference type="Proteomes" id="UP000078559">
    <property type="component" value="Chromosome 2"/>
</dbReference>